<keyword evidence="8" id="KW-1185">Reference proteome</keyword>
<dbReference type="GO" id="GO:0016020">
    <property type="term" value="C:membrane"/>
    <property type="evidence" value="ECO:0007669"/>
    <property type="project" value="UniProtKB-SubCell"/>
</dbReference>
<feature type="transmembrane region" description="Helical" evidence="6">
    <location>
        <begin position="252"/>
        <end position="270"/>
    </location>
</feature>
<dbReference type="Gene3D" id="1.20.1250.20">
    <property type="entry name" value="MFS general substrate transporter like domains"/>
    <property type="match status" value="2"/>
</dbReference>
<feature type="transmembrane region" description="Helical" evidence="6">
    <location>
        <begin position="318"/>
        <end position="338"/>
    </location>
</feature>
<proteinExistence type="predicted"/>
<dbReference type="SUPFAM" id="SSF103473">
    <property type="entry name" value="MFS general substrate transporter"/>
    <property type="match status" value="1"/>
</dbReference>
<evidence type="ECO:0000256" key="5">
    <source>
        <dbReference type="SAM" id="MobiDB-lite"/>
    </source>
</evidence>
<evidence type="ECO:0000313" key="8">
    <source>
        <dbReference type="Proteomes" id="UP000324832"/>
    </source>
</evidence>
<evidence type="ECO:0000256" key="6">
    <source>
        <dbReference type="SAM" id="Phobius"/>
    </source>
</evidence>
<dbReference type="GO" id="GO:0022857">
    <property type="term" value="F:transmembrane transporter activity"/>
    <property type="evidence" value="ECO:0007669"/>
    <property type="project" value="InterPro"/>
</dbReference>
<dbReference type="AlphaFoldDB" id="A0A5E4R172"/>
<reference evidence="7 8" key="1">
    <citation type="submission" date="2017-07" db="EMBL/GenBank/DDBJ databases">
        <authorList>
            <person name="Talla V."/>
            <person name="Backstrom N."/>
        </authorList>
    </citation>
    <scope>NUCLEOTIDE SEQUENCE [LARGE SCALE GENOMIC DNA]</scope>
</reference>
<keyword evidence="3 6" id="KW-1133">Transmembrane helix</keyword>
<evidence type="ECO:0000256" key="3">
    <source>
        <dbReference type="ARBA" id="ARBA00022989"/>
    </source>
</evidence>
<organism evidence="7 8">
    <name type="scientific">Leptidea sinapis</name>
    <dbReference type="NCBI Taxonomy" id="189913"/>
    <lineage>
        <taxon>Eukaryota</taxon>
        <taxon>Metazoa</taxon>
        <taxon>Ecdysozoa</taxon>
        <taxon>Arthropoda</taxon>
        <taxon>Hexapoda</taxon>
        <taxon>Insecta</taxon>
        <taxon>Pterygota</taxon>
        <taxon>Neoptera</taxon>
        <taxon>Endopterygota</taxon>
        <taxon>Lepidoptera</taxon>
        <taxon>Glossata</taxon>
        <taxon>Ditrysia</taxon>
        <taxon>Papilionoidea</taxon>
        <taxon>Pieridae</taxon>
        <taxon>Dismorphiinae</taxon>
        <taxon>Leptidea</taxon>
    </lineage>
</organism>
<keyword evidence="2 6" id="KW-0812">Transmembrane</keyword>
<dbReference type="PANTHER" id="PTHR48021:SF1">
    <property type="entry name" value="GH07001P-RELATED"/>
    <property type="match status" value="1"/>
</dbReference>
<sequence>MQSEFETTYPDPKFTSVTSLIQFGYGIWVNLSSITVGLALAFTAIAIPQLNAPGSEIFITTSESSWIAGVLTLVSPVGSVSCGYLMDRFGRRIMLILSHVPLCASLGSFFEWPTVCYINGSYSVILLLSNIFLPESPYFLLQKSSIELAGEALKKFRSKKHNIDAEMDDMLEFKVDNDIRKLVIIKVFYLLTFKEQIMALFSKSACKPFIIINIYLLITQMSGVTVVIMWAVEILENSKSSVDYNLGNILLGVSRLVSGIFASIIIFRSGRRPMAITSGKNYYFLFIRGLLGGLSISMLNVIAAGANHAYPMLRDGIGFPYTILSFGLCSFIGYCFIYSPFAHHVNIRENSIIIRGIFLYFFLPETKDLTLQEIEEYYKERIPTLTSQRRIRSLMTLQDRTTSQTSGSRSLLRLKSKSSLELKKRERDTDKNNDKT</sequence>
<feature type="compositionally biased region" description="Basic and acidic residues" evidence="5">
    <location>
        <begin position="418"/>
        <end position="436"/>
    </location>
</feature>
<dbReference type="InterPro" id="IPR005828">
    <property type="entry name" value="MFS_sugar_transport-like"/>
</dbReference>
<feature type="transmembrane region" description="Helical" evidence="6">
    <location>
        <begin position="210"/>
        <end position="232"/>
    </location>
</feature>
<evidence type="ECO:0000313" key="7">
    <source>
        <dbReference type="EMBL" id="VVD04077.1"/>
    </source>
</evidence>
<feature type="transmembrane region" description="Helical" evidence="6">
    <location>
        <begin position="282"/>
        <end position="306"/>
    </location>
</feature>
<evidence type="ECO:0000256" key="4">
    <source>
        <dbReference type="ARBA" id="ARBA00023136"/>
    </source>
</evidence>
<keyword evidence="4 6" id="KW-0472">Membrane</keyword>
<dbReference type="InterPro" id="IPR036259">
    <property type="entry name" value="MFS_trans_sf"/>
</dbReference>
<accession>A0A5E4R172</accession>
<dbReference type="Pfam" id="PF00083">
    <property type="entry name" value="Sugar_tr"/>
    <property type="match status" value="2"/>
</dbReference>
<evidence type="ECO:0000256" key="2">
    <source>
        <dbReference type="ARBA" id="ARBA00022692"/>
    </source>
</evidence>
<dbReference type="Proteomes" id="UP000324832">
    <property type="component" value="Unassembled WGS sequence"/>
</dbReference>
<dbReference type="PANTHER" id="PTHR48021">
    <property type="match status" value="1"/>
</dbReference>
<comment type="subcellular location">
    <subcellularLocation>
        <location evidence="1">Membrane</location>
    </subcellularLocation>
</comment>
<dbReference type="InterPro" id="IPR050549">
    <property type="entry name" value="MFS_Trehalose_Transporter"/>
</dbReference>
<feature type="transmembrane region" description="Helical" evidence="6">
    <location>
        <begin position="23"/>
        <end position="46"/>
    </location>
</feature>
<dbReference type="EMBL" id="FZQP02006826">
    <property type="protein sequence ID" value="VVD04077.1"/>
    <property type="molecule type" value="Genomic_DNA"/>
</dbReference>
<gene>
    <name evidence="7" type="ORF">LSINAPIS_LOCUS13916</name>
</gene>
<evidence type="ECO:0008006" key="9">
    <source>
        <dbReference type="Google" id="ProtNLM"/>
    </source>
</evidence>
<evidence type="ECO:0000256" key="1">
    <source>
        <dbReference type="ARBA" id="ARBA00004370"/>
    </source>
</evidence>
<protein>
    <recommendedName>
        <fullName evidence="9">Major facilitator superfamily (MFS) profile domain-containing protein</fullName>
    </recommendedName>
</protein>
<name>A0A5E4R172_9NEOP</name>
<feature type="region of interest" description="Disordered" evidence="5">
    <location>
        <begin position="415"/>
        <end position="436"/>
    </location>
</feature>
<feature type="transmembrane region" description="Helical" evidence="6">
    <location>
        <begin position="66"/>
        <end position="86"/>
    </location>
</feature>